<dbReference type="EMBL" id="CALYLK010000139">
    <property type="protein sequence ID" value="CAH8241556.1"/>
    <property type="molecule type" value="Genomic_DNA"/>
</dbReference>
<name>A0ABM9FU51_9VIBR</name>
<dbReference type="Proteomes" id="UP001152658">
    <property type="component" value="Unassembled WGS sequence"/>
</dbReference>
<protein>
    <submittedName>
        <fullName evidence="1">Uncharacterized protein</fullName>
    </submittedName>
</protein>
<proteinExistence type="predicted"/>
<sequence length="44" mass="5020">MDHYVGKIVVGCEDLQKSSLNCVNNLDLIHWILDQLLAILVINR</sequence>
<evidence type="ECO:0000313" key="1">
    <source>
        <dbReference type="EMBL" id="CAH8241556.1"/>
    </source>
</evidence>
<gene>
    <name evidence="1" type="ORF">VAE063_980056</name>
</gene>
<evidence type="ECO:0000313" key="2">
    <source>
        <dbReference type="Proteomes" id="UP001152658"/>
    </source>
</evidence>
<keyword evidence="2" id="KW-1185">Reference proteome</keyword>
<comment type="caution">
    <text evidence="1">The sequence shown here is derived from an EMBL/GenBank/DDBJ whole genome shotgun (WGS) entry which is preliminary data.</text>
</comment>
<accession>A0ABM9FU51</accession>
<reference evidence="1" key="1">
    <citation type="submission" date="2022-06" db="EMBL/GenBank/DDBJ databases">
        <authorList>
            <person name="Goudenege D."/>
            <person name="Le Roux F."/>
        </authorList>
    </citation>
    <scope>NUCLEOTIDE SEQUENCE</scope>
    <source>
        <strain evidence="1">12-063</strain>
    </source>
</reference>
<organism evidence="1 2">
    <name type="scientific">Vibrio aestuarianus</name>
    <dbReference type="NCBI Taxonomy" id="28171"/>
    <lineage>
        <taxon>Bacteria</taxon>
        <taxon>Pseudomonadati</taxon>
        <taxon>Pseudomonadota</taxon>
        <taxon>Gammaproteobacteria</taxon>
        <taxon>Vibrionales</taxon>
        <taxon>Vibrionaceae</taxon>
        <taxon>Vibrio</taxon>
    </lineage>
</organism>